<dbReference type="Ensembl" id="ENSKMAT00000007377.1">
    <property type="protein sequence ID" value="ENSKMAP00000007260.1"/>
    <property type="gene ID" value="ENSKMAG00000005471.1"/>
</dbReference>
<dbReference type="GeneTree" id="ENSGT01110000268702"/>
<feature type="chain" id="PRO_5018730304" description="Tc1-like transposase DDE domain-containing protein" evidence="1">
    <location>
        <begin position="21"/>
        <end position="97"/>
    </location>
</feature>
<accession>A0A3Q2ZVI0</accession>
<feature type="signal peptide" evidence="1">
    <location>
        <begin position="1"/>
        <end position="20"/>
    </location>
</feature>
<dbReference type="Proteomes" id="UP000264800">
    <property type="component" value="Unplaced"/>
</dbReference>
<dbReference type="AlphaFoldDB" id="A0A3Q2ZVI0"/>
<evidence type="ECO:0000313" key="3">
    <source>
        <dbReference type="Proteomes" id="UP000264800"/>
    </source>
</evidence>
<protein>
    <recommendedName>
        <fullName evidence="4">Tc1-like transposase DDE domain-containing protein</fullName>
    </recommendedName>
</protein>
<sequence>LPSPPLLLLLLFAVFPLTLQMEWPTCSPDLNPIEHLWDQLGSFQNTIPQRGVTKLVSSMRRSLQAVVAVYGSSTFNLSDDTDMEIKWHLDVFIIFHI</sequence>
<dbReference type="InterPro" id="IPR036397">
    <property type="entry name" value="RNaseH_sf"/>
</dbReference>
<proteinExistence type="predicted"/>
<reference evidence="2" key="1">
    <citation type="submission" date="2025-08" db="UniProtKB">
        <authorList>
            <consortium name="Ensembl"/>
        </authorList>
    </citation>
    <scope>IDENTIFICATION</scope>
</reference>
<keyword evidence="3" id="KW-1185">Reference proteome</keyword>
<evidence type="ECO:0000313" key="2">
    <source>
        <dbReference type="Ensembl" id="ENSKMAP00000007260.1"/>
    </source>
</evidence>
<dbReference type="Gene3D" id="3.30.420.10">
    <property type="entry name" value="Ribonuclease H-like superfamily/Ribonuclease H"/>
    <property type="match status" value="1"/>
</dbReference>
<evidence type="ECO:0008006" key="4">
    <source>
        <dbReference type="Google" id="ProtNLM"/>
    </source>
</evidence>
<reference evidence="2" key="2">
    <citation type="submission" date="2025-09" db="UniProtKB">
        <authorList>
            <consortium name="Ensembl"/>
        </authorList>
    </citation>
    <scope>IDENTIFICATION</scope>
</reference>
<organism evidence="2 3">
    <name type="scientific">Kryptolebias marmoratus</name>
    <name type="common">Mangrove killifish</name>
    <name type="synonym">Rivulus marmoratus</name>
    <dbReference type="NCBI Taxonomy" id="37003"/>
    <lineage>
        <taxon>Eukaryota</taxon>
        <taxon>Metazoa</taxon>
        <taxon>Chordata</taxon>
        <taxon>Craniata</taxon>
        <taxon>Vertebrata</taxon>
        <taxon>Euteleostomi</taxon>
        <taxon>Actinopterygii</taxon>
        <taxon>Neopterygii</taxon>
        <taxon>Teleostei</taxon>
        <taxon>Neoteleostei</taxon>
        <taxon>Acanthomorphata</taxon>
        <taxon>Ovalentaria</taxon>
        <taxon>Atherinomorphae</taxon>
        <taxon>Cyprinodontiformes</taxon>
        <taxon>Rivulidae</taxon>
        <taxon>Kryptolebias</taxon>
    </lineage>
</organism>
<evidence type="ECO:0000256" key="1">
    <source>
        <dbReference type="SAM" id="SignalP"/>
    </source>
</evidence>
<dbReference type="GO" id="GO:0003676">
    <property type="term" value="F:nucleic acid binding"/>
    <property type="evidence" value="ECO:0007669"/>
    <property type="project" value="InterPro"/>
</dbReference>
<keyword evidence="1" id="KW-0732">Signal</keyword>
<name>A0A3Q2ZVI0_KRYMA</name>